<comment type="function">
    <text evidence="1">Probable oxidoreductase that may play a role as regulator of mitochondrial function.</text>
</comment>
<gene>
    <name evidence="5" type="ORF">RI844_15410</name>
</gene>
<accession>A0ABZ0GM28</accession>
<sequence>MSQDYDAIVIGAGHNGLTNAAYLAKAGLKVVVLEKNDYIGGAAVSRELHKGWIYSNCSYVCSLLRQSIHRDLELAKHGLLIVPYGGTISFASDGNYISAYPCDSLNYKEIARHSIRDAAAYHRYETDLMRYAKLIRHFLMRTPADPSSLKPRDIKELIHMGSKFAELGEEQIYEIMRFLTMSAADFLDEYFENDLVKASFAQASIIGTALGVYSPGTAYVLLHHVMGDVDGAVGAWGLARGGMGAISAALANALEELGGEIKTNSAVQQILISNNKTQGVLLDNGEVLNAKIVVSNLDPKRTFTQIMAKEDIPDDLYNKAKNYKIRGSSGKLNIALTGMPVFCGLPANHWLTKGSFGFVDSLENMERAYDDWKNKRFSKRPYIEMTQSSCWDPTIAAPGHYFVSCFTQYCPADIEGGWTTDKRAAFAESVLDRIEENCPNFRSLIAHMEVRTPFEIENEVGLTEGNIFQGELTLDQLMFNRPFPGYAQYRGPAKGMYMSGSGSHPGGGVSSACGANSAREILMDLNRLNKNGKPLVPEDDDDE</sequence>
<evidence type="ECO:0000313" key="6">
    <source>
        <dbReference type="Proteomes" id="UP001301442"/>
    </source>
</evidence>
<dbReference type="RefSeq" id="WP_348395557.1">
    <property type="nucleotide sequence ID" value="NZ_CP136600.1"/>
</dbReference>
<protein>
    <recommendedName>
        <fullName evidence="3">Pyridine nucleotide-disulfide oxidoreductase domain-containing protein 2</fullName>
    </recommendedName>
</protein>
<dbReference type="PANTHER" id="PTHR10668:SF103">
    <property type="entry name" value="PYRIDINE NUCLEOTIDE-DISULFIDE OXIDOREDUCTASE DOMAIN-CONTAINING PROTEIN 2"/>
    <property type="match status" value="1"/>
</dbReference>
<dbReference type="Pfam" id="PF01593">
    <property type="entry name" value="Amino_oxidase"/>
    <property type="match status" value="1"/>
</dbReference>
<dbReference type="InterPro" id="IPR002937">
    <property type="entry name" value="Amino_oxidase"/>
</dbReference>
<feature type="domain" description="Amine oxidase" evidence="4">
    <location>
        <begin position="16"/>
        <end position="299"/>
    </location>
</feature>
<dbReference type="InterPro" id="IPR036188">
    <property type="entry name" value="FAD/NAD-bd_sf"/>
</dbReference>
<evidence type="ECO:0000259" key="4">
    <source>
        <dbReference type="Pfam" id="PF01593"/>
    </source>
</evidence>
<comment type="subunit">
    <text evidence="2">Interacts with COX5B; this interaction may contribute to localize PYROXD2 to the inner face of the inner mitochondrial membrane.</text>
</comment>
<keyword evidence="6" id="KW-1185">Reference proteome</keyword>
<evidence type="ECO:0000313" key="5">
    <source>
        <dbReference type="EMBL" id="WOH36745.1"/>
    </source>
</evidence>
<name>A0ABZ0GM28_9GAMM</name>
<reference evidence="5 6" key="1">
    <citation type="submission" date="2023-09" db="EMBL/GenBank/DDBJ databases">
        <authorList>
            <person name="Qi X."/>
        </authorList>
    </citation>
    <scope>NUCLEOTIDE SEQUENCE [LARGE SCALE GENOMIC DNA]</scope>
    <source>
        <strain evidence="5 6">S1-1</strain>
    </source>
</reference>
<organism evidence="5 6">
    <name type="scientific">Thalassotalea fonticola</name>
    <dbReference type="NCBI Taxonomy" id="3065649"/>
    <lineage>
        <taxon>Bacteria</taxon>
        <taxon>Pseudomonadati</taxon>
        <taxon>Pseudomonadota</taxon>
        <taxon>Gammaproteobacteria</taxon>
        <taxon>Alteromonadales</taxon>
        <taxon>Colwelliaceae</taxon>
        <taxon>Thalassotalea</taxon>
    </lineage>
</organism>
<dbReference type="Proteomes" id="UP001301442">
    <property type="component" value="Chromosome"/>
</dbReference>
<dbReference type="EMBL" id="CP136600">
    <property type="protein sequence ID" value="WOH36745.1"/>
    <property type="molecule type" value="Genomic_DNA"/>
</dbReference>
<evidence type="ECO:0000256" key="3">
    <source>
        <dbReference type="ARBA" id="ARBA00040298"/>
    </source>
</evidence>
<dbReference type="SUPFAM" id="SSF51905">
    <property type="entry name" value="FAD/NAD(P)-binding domain"/>
    <property type="match status" value="1"/>
</dbReference>
<evidence type="ECO:0000256" key="1">
    <source>
        <dbReference type="ARBA" id="ARBA00037217"/>
    </source>
</evidence>
<evidence type="ECO:0000256" key="2">
    <source>
        <dbReference type="ARBA" id="ARBA00038825"/>
    </source>
</evidence>
<dbReference type="Gene3D" id="3.50.50.60">
    <property type="entry name" value="FAD/NAD(P)-binding domain"/>
    <property type="match status" value="2"/>
</dbReference>
<dbReference type="PANTHER" id="PTHR10668">
    <property type="entry name" value="PHYTOENE DEHYDROGENASE"/>
    <property type="match status" value="1"/>
</dbReference>
<proteinExistence type="predicted"/>